<dbReference type="EMBL" id="CDMY01000421">
    <property type="protein sequence ID" value="CEM11638.1"/>
    <property type="molecule type" value="Genomic_DNA"/>
</dbReference>
<feature type="compositionally biased region" description="Basic and acidic residues" evidence="1">
    <location>
        <begin position="727"/>
        <end position="736"/>
    </location>
</feature>
<feature type="compositionally biased region" description="Basic and acidic residues" evidence="1">
    <location>
        <begin position="618"/>
        <end position="641"/>
    </location>
</feature>
<feature type="compositionally biased region" description="Gly residues" evidence="1">
    <location>
        <begin position="999"/>
        <end position="1011"/>
    </location>
</feature>
<feature type="region of interest" description="Disordered" evidence="1">
    <location>
        <begin position="842"/>
        <end position="1011"/>
    </location>
</feature>
<dbReference type="VEuPathDB" id="CryptoDB:Vbra_15168"/>
<feature type="region of interest" description="Disordered" evidence="1">
    <location>
        <begin position="686"/>
        <end position="763"/>
    </location>
</feature>
<feature type="compositionally biased region" description="Acidic residues" evidence="1">
    <location>
        <begin position="880"/>
        <end position="891"/>
    </location>
</feature>
<evidence type="ECO:0000313" key="2">
    <source>
        <dbReference type="EMBL" id="CEM11638.1"/>
    </source>
</evidence>
<feature type="compositionally biased region" description="Pro residues" evidence="1">
    <location>
        <begin position="918"/>
        <end position="935"/>
    </location>
</feature>
<evidence type="ECO:0000256" key="1">
    <source>
        <dbReference type="SAM" id="MobiDB-lite"/>
    </source>
</evidence>
<feature type="region of interest" description="Disordered" evidence="1">
    <location>
        <begin position="466"/>
        <end position="490"/>
    </location>
</feature>
<name>A0A0G4FFJ1_VITBC</name>
<feature type="region of interest" description="Disordered" evidence="1">
    <location>
        <begin position="335"/>
        <end position="362"/>
    </location>
</feature>
<gene>
    <name evidence="2" type="ORF">Vbra_15168</name>
</gene>
<dbReference type="AlphaFoldDB" id="A0A0G4FFJ1"/>
<feature type="compositionally biased region" description="Basic and acidic residues" evidence="1">
    <location>
        <begin position="399"/>
        <end position="416"/>
    </location>
</feature>
<feature type="compositionally biased region" description="Low complexity" evidence="1">
    <location>
        <begin position="944"/>
        <end position="956"/>
    </location>
</feature>
<organism evidence="2 3">
    <name type="scientific">Vitrella brassicaformis (strain CCMP3155)</name>
    <dbReference type="NCBI Taxonomy" id="1169540"/>
    <lineage>
        <taxon>Eukaryota</taxon>
        <taxon>Sar</taxon>
        <taxon>Alveolata</taxon>
        <taxon>Colpodellida</taxon>
        <taxon>Vitrellaceae</taxon>
        <taxon>Vitrella</taxon>
    </lineage>
</organism>
<feature type="compositionally biased region" description="Acidic residues" evidence="1">
    <location>
        <begin position="979"/>
        <end position="990"/>
    </location>
</feature>
<feature type="compositionally biased region" description="Basic and acidic residues" evidence="1">
    <location>
        <begin position="552"/>
        <end position="563"/>
    </location>
</feature>
<feature type="region of interest" description="Disordered" evidence="1">
    <location>
        <begin position="378"/>
        <end position="416"/>
    </location>
</feature>
<keyword evidence="3" id="KW-1185">Reference proteome</keyword>
<feature type="compositionally biased region" description="Pro residues" evidence="1">
    <location>
        <begin position="957"/>
        <end position="970"/>
    </location>
</feature>
<evidence type="ECO:0000313" key="3">
    <source>
        <dbReference type="Proteomes" id="UP000041254"/>
    </source>
</evidence>
<sequence length="1011" mass="112166">MPFIRISHSDGRGEYGRVLDVRRAGDGEAEEYCVVTSGGMDGWWDDFEVLQTVVARCEAVRRGHFHPSYAALNALAERIEAATTIQRHVRAVKSQPASPPPALSVSTPSPQPVLTDVPTPPPLRPLEAGFGEELPPLQGLTLAELSPGHSAAERDEKMQTGPAYPPLPPANLDTRGRDAQRVVFRNVPSPVPSSRPSATTVSRPTIAPFARPSTFNDSRGAVFAPDDAPGTAEERYNPLLGALLRRTRGRRWVYGRVVEVVRDQRRGIDKYLVRWSGADAGKEELLAEYDVLRRLVRRSVMPGQPKKLPRAALCPDYQDLDALAEQVEAAVKIQRCTRTRHRPPPPPPPRPARPRPIIPHSKTSISALPSFELLPNVNAGDETPTTTGHIRVTSRRPKLRPEDERERKEAQRERPDILPTILTQQLASEMTNLKQTLLSTQTSAELHEMERHILSRLDRLEAAQLEEKQKHTDPSYRLQQLSRSEDEKYHQMQLELSQLRDTIQGQHRELMEQQRRQEKREEEERRRRQDDEARWRAERLHDKMREIRDLLRTRGAADERPIRGQETPVAAPPPPSPPPITQVILPQTPPAPSPPPPPPYPIHVPFPYPAFGNPPTAPKDDRRKSPPRRRHEDSAGEEKLRPTAPQVTQVILPSSAAPTAPHDVAKEMASALAAQAPQIVSYNITLPAPPYRGTHKPPLQPRQRHHQQQTTAAETPPPPLLSSPSPSEHEHFEDGITVRTTLQSPTYYPAPMPSTYLPPTTRHQPPFRFPIPYSTPLTFAQPAARTDQRACVMVRPSAKQHATVSAGEVAEELIGGLPGLMQVERLPDLKTAVVSHLPTVVAPEEEREQGDRQLPMEQMETQPLQPSTRRYEAVVHQIETEEETQLAEPEEPCGLLENHKSPQTRPATLPQASQLSPEPSPAKPAAPKMRLPPPRGKYLGPQLAAAKAAKMGKMASPPQPAKIPSPPSQVQPPVTIVDTSDESSSEEEDTGIFANLMGMFGGGSGGRTEGK</sequence>
<feature type="region of interest" description="Disordered" evidence="1">
    <location>
        <begin position="508"/>
        <end position="533"/>
    </location>
</feature>
<dbReference type="Proteomes" id="UP000041254">
    <property type="component" value="Unassembled WGS sequence"/>
</dbReference>
<reference evidence="2 3" key="1">
    <citation type="submission" date="2014-11" db="EMBL/GenBank/DDBJ databases">
        <authorList>
            <person name="Zhu J."/>
            <person name="Qi W."/>
            <person name="Song R."/>
        </authorList>
    </citation>
    <scope>NUCLEOTIDE SEQUENCE [LARGE SCALE GENOMIC DNA]</scope>
</reference>
<feature type="region of interest" description="Disordered" evidence="1">
    <location>
        <begin position="552"/>
        <end position="663"/>
    </location>
</feature>
<accession>A0A0G4FFJ1</accession>
<feature type="compositionally biased region" description="Polar residues" evidence="1">
    <location>
        <begin position="859"/>
        <end position="868"/>
    </location>
</feature>
<feature type="compositionally biased region" description="Pro residues" evidence="1">
    <location>
        <begin position="587"/>
        <end position="608"/>
    </location>
</feature>
<feature type="region of interest" description="Disordered" evidence="1">
    <location>
        <begin position="90"/>
        <end position="133"/>
    </location>
</feature>
<protein>
    <submittedName>
        <fullName evidence="2">Uncharacterized protein</fullName>
    </submittedName>
</protein>
<proteinExistence type="predicted"/>
<dbReference type="InParanoid" id="A0A0G4FFJ1"/>
<feature type="region of interest" description="Disordered" evidence="1">
    <location>
        <begin position="148"/>
        <end position="170"/>
    </location>
</feature>
<feature type="compositionally biased region" description="Pro residues" evidence="1">
    <location>
        <begin position="570"/>
        <end position="580"/>
    </location>
</feature>
<feature type="compositionally biased region" description="Polar residues" evidence="1">
    <location>
        <begin position="901"/>
        <end position="915"/>
    </location>
</feature>
<feature type="compositionally biased region" description="Pro residues" evidence="1">
    <location>
        <begin position="344"/>
        <end position="357"/>
    </location>
</feature>